<keyword evidence="3" id="KW-1185">Reference proteome</keyword>
<evidence type="ECO:0000313" key="2">
    <source>
        <dbReference type="EMBL" id="KAI3430420.1"/>
    </source>
</evidence>
<feature type="transmembrane region" description="Helical" evidence="1">
    <location>
        <begin position="246"/>
        <end position="268"/>
    </location>
</feature>
<feature type="transmembrane region" description="Helical" evidence="1">
    <location>
        <begin position="214"/>
        <end position="234"/>
    </location>
</feature>
<protein>
    <recommendedName>
        <fullName evidence="4">Transmembrane protein</fullName>
    </recommendedName>
</protein>
<feature type="transmembrane region" description="Helical" evidence="1">
    <location>
        <begin position="280"/>
        <end position="304"/>
    </location>
</feature>
<evidence type="ECO:0000313" key="3">
    <source>
        <dbReference type="Proteomes" id="UP001055712"/>
    </source>
</evidence>
<organism evidence="2 3">
    <name type="scientific">Chlorella vulgaris</name>
    <name type="common">Green alga</name>
    <dbReference type="NCBI Taxonomy" id="3077"/>
    <lineage>
        <taxon>Eukaryota</taxon>
        <taxon>Viridiplantae</taxon>
        <taxon>Chlorophyta</taxon>
        <taxon>core chlorophytes</taxon>
        <taxon>Trebouxiophyceae</taxon>
        <taxon>Chlorellales</taxon>
        <taxon>Chlorellaceae</taxon>
        <taxon>Chlorella clade</taxon>
        <taxon>Chlorella</taxon>
    </lineage>
</organism>
<proteinExistence type="predicted"/>
<dbReference type="OrthoDB" id="513337at2759"/>
<reference evidence="2" key="2">
    <citation type="submission" date="2020-11" db="EMBL/GenBank/DDBJ databases">
        <authorList>
            <person name="Cecchin M."/>
            <person name="Marcolungo L."/>
            <person name="Rossato M."/>
            <person name="Girolomoni L."/>
            <person name="Cosentino E."/>
            <person name="Cuine S."/>
            <person name="Li-Beisson Y."/>
            <person name="Delledonne M."/>
            <person name="Ballottari M."/>
        </authorList>
    </citation>
    <scope>NUCLEOTIDE SEQUENCE</scope>
    <source>
        <strain evidence="2">211/11P</strain>
        <tissue evidence="2">Whole cell</tissue>
    </source>
</reference>
<keyword evidence="1" id="KW-1133">Transmembrane helix</keyword>
<feature type="transmembrane region" description="Helical" evidence="1">
    <location>
        <begin position="316"/>
        <end position="334"/>
    </location>
</feature>
<comment type="caution">
    <text evidence="2">The sequence shown here is derived from an EMBL/GenBank/DDBJ whole genome shotgun (WGS) entry which is preliminary data.</text>
</comment>
<dbReference type="Proteomes" id="UP001055712">
    <property type="component" value="Unassembled WGS sequence"/>
</dbReference>
<feature type="transmembrane region" description="Helical" evidence="1">
    <location>
        <begin position="340"/>
        <end position="359"/>
    </location>
</feature>
<evidence type="ECO:0000256" key="1">
    <source>
        <dbReference type="SAM" id="Phobius"/>
    </source>
</evidence>
<feature type="transmembrane region" description="Helical" evidence="1">
    <location>
        <begin position="472"/>
        <end position="495"/>
    </location>
</feature>
<feature type="transmembrane region" description="Helical" evidence="1">
    <location>
        <begin position="184"/>
        <end position="202"/>
    </location>
</feature>
<dbReference type="EMBL" id="SIDB01000007">
    <property type="protein sequence ID" value="KAI3430420.1"/>
    <property type="molecule type" value="Genomic_DNA"/>
</dbReference>
<evidence type="ECO:0008006" key="4">
    <source>
        <dbReference type="Google" id="ProtNLM"/>
    </source>
</evidence>
<gene>
    <name evidence="2" type="ORF">D9Q98_005015</name>
</gene>
<accession>A0A9D4YWL1</accession>
<feature type="transmembrane region" description="Helical" evidence="1">
    <location>
        <begin position="431"/>
        <end position="452"/>
    </location>
</feature>
<feature type="transmembrane region" description="Helical" evidence="1">
    <location>
        <begin position="153"/>
        <end position="175"/>
    </location>
</feature>
<reference evidence="2" key="1">
    <citation type="journal article" date="2019" name="Plant J.">
        <title>Chlorella vulgaris genome assembly and annotation reveals the molecular basis for metabolic acclimation to high light conditions.</title>
        <authorList>
            <person name="Cecchin M."/>
            <person name="Marcolungo L."/>
            <person name="Rossato M."/>
            <person name="Girolomoni L."/>
            <person name="Cosentino E."/>
            <person name="Cuine S."/>
            <person name="Li-Beisson Y."/>
            <person name="Delledonne M."/>
            <person name="Ballottari M."/>
        </authorList>
    </citation>
    <scope>NUCLEOTIDE SEQUENCE</scope>
    <source>
        <strain evidence="2">211/11P</strain>
    </source>
</reference>
<name>A0A9D4YWL1_CHLVU</name>
<keyword evidence="1" id="KW-0472">Membrane</keyword>
<sequence>MASFTRLRSGRIHPDAAAESEVGISSAPSLRSLRSQRSFKRMPTGKSDASIDVDTSLRLEDEEHAEWLQHKVKHDGRAATWKLFKFYCRILKPICAVCLFISGMYALLSWTIPNLLCNTVAKENSGSLVFAECLYVDTKDPYSKNWPSKTFFLVYWSIQNGWMAGFCGYICYVLFGPAFRKRERLMLCFISFLAILVSPIAGPRYGLGMKDMRIVMGVVVASGITLMLTANAAARYTGNPLLRLRWIGLLGVGSGVSNVYFLLMPMIITARSQAAMGGMALTFMRLVVHPFLWGILLMTFRFFIRNCGYIPDLRAAVFLNWPLIYATMYGRFLLLQMDSMSSVVIFNLIFAFVELASCLDDRGSDHFLLKLMYGERTRDAMLANRLTDDQRTMDIWMELMMEFSSIFAASAILSLGGVATLPGQSPRHVTIWFGAGLQAVTVLISGFVNFALEGKYHGFEWEKSYTTTPIKIVAMILFTELIGGSRLVFEIIGMFCPTYYPDRDIVLLEQCDKPSLFQAITFASADRFKMVGSIFNVTGIDGVNGAQ</sequence>
<keyword evidence="1" id="KW-0812">Transmembrane</keyword>
<feature type="transmembrane region" description="Helical" evidence="1">
    <location>
        <begin position="399"/>
        <end position="419"/>
    </location>
</feature>
<feature type="transmembrane region" description="Helical" evidence="1">
    <location>
        <begin position="90"/>
        <end position="112"/>
    </location>
</feature>
<dbReference type="AlphaFoldDB" id="A0A9D4YWL1"/>